<reference evidence="1 2" key="1">
    <citation type="submission" date="2017-07" db="EMBL/GenBank/DDBJ databases">
        <title>Bifidobacterium novel species.</title>
        <authorList>
            <person name="Lugli G.A."/>
            <person name="Milani C."/>
            <person name="Duranti S."/>
            <person name="Mangifesta M."/>
        </authorList>
    </citation>
    <scope>NUCLEOTIDE SEQUENCE [LARGE SCALE GENOMIC DNA]</scope>
    <source>
        <strain evidence="2">Uis1B</strain>
    </source>
</reference>
<dbReference type="AlphaFoldDB" id="A0A2N5J7B9"/>
<proteinExistence type="predicted"/>
<evidence type="ECO:0000313" key="1">
    <source>
        <dbReference type="EMBL" id="PLS30087.1"/>
    </source>
</evidence>
<protein>
    <submittedName>
        <fullName evidence="1">Uncharacterized protein</fullName>
    </submittedName>
</protein>
<dbReference type="RefSeq" id="WP_101618210.1">
    <property type="nucleotide sequence ID" value="NZ_NMWU01000047.1"/>
</dbReference>
<sequence length="82" mass="9434">MNETFCLNVLLPSGETIDGDVNLLELRGVLPPIGSGFYWHNKFYRVKDVFFNSDNSPDLGWWITLEDSDDDPRKAIDPSYYC</sequence>
<organism evidence="1 2">
    <name type="scientific">Bifidobacterium margollesii</name>
    <dbReference type="NCBI Taxonomy" id="2020964"/>
    <lineage>
        <taxon>Bacteria</taxon>
        <taxon>Bacillati</taxon>
        <taxon>Actinomycetota</taxon>
        <taxon>Actinomycetes</taxon>
        <taxon>Bifidobacteriales</taxon>
        <taxon>Bifidobacteriaceae</taxon>
        <taxon>Bifidobacterium</taxon>
    </lineage>
</organism>
<name>A0A2N5J7B9_9BIFI</name>
<gene>
    <name evidence="1" type="ORF">Uis1B_2098</name>
</gene>
<dbReference type="EMBL" id="NMWU01000047">
    <property type="protein sequence ID" value="PLS30087.1"/>
    <property type="molecule type" value="Genomic_DNA"/>
</dbReference>
<keyword evidence="2" id="KW-1185">Reference proteome</keyword>
<dbReference type="OrthoDB" id="9880693at2"/>
<accession>A0A2N5J7B9</accession>
<comment type="caution">
    <text evidence="1">The sequence shown here is derived from an EMBL/GenBank/DDBJ whole genome shotgun (WGS) entry which is preliminary data.</text>
</comment>
<evidence type="ECO:0000313" key="2">
    <source>
        <dbReference type="Proteomes" id="UP000235050"/>
    </source>
</evidence>
<dbReference type="Proteomes" id="UP000235050">
    <property type="component" value="Unassembled WGS sequence"/>
</dbReference>